<protein>
    <recommendedName>
        <fullName evidence="3">Flavin-dependent oxidoreductase</fullName>
    </recommendedName>
</protein>
<dbReference type="PANTHER" id="PTHR43396:SF6">
    <property type="entry name" value="ABL201WP"/>
    <property type="match status" value="1"/>
</dbReference>
<dbReference type="InterPro" id="IPR039261">
    <property type="entry name" value="FNR_nucleotide-bd"/>
</dbReference>
<dbReference type="GO" id="GO:0046210">
    <property type="term" value="P:nitric oxide catabolic process"/>
    <property type="evidence" value="ECO:0007669"/>
    <property type="project" value="TreeGrafter"/>
</dbReference>
<reference evidence="1 2" key="1">
    <citation type="submission" date="2019-03" db="EMBL/GenBank/DDBJ databases">
        <title>Genomic Encyclopedia of Archaeal and Bacterial Type Strains, Phase II (KMG-II): from individual species to whole genera.</title>
        <authorList>
            <person name="Goeker M."/>
        </authorList>
    </citation>
    <scope>NUCLEOTIDE SEQUENCE [LARGE SCALE GENOMIC DNA]</scope>
    <source>
        <strain evidence="1 2">DSM 28213</strain>
    </source>
</reference>
<dbReference type="GO" id="GO:0008941">
    <property type="term" value="F:nitric oxide dioxygenase NAD(P)H activity"/>
    <property type="evidence" value="ECO:0007669"/>
    <property type="project" value="TreeGrafter"/>
</dbReference>
<dbReference type="GO" id="GO:0071500">
    <property type="term" value="P:cellular response to nitrosative stress"/>
    <property type="evidence" value="ECO:0007669"/>
    <property type="project" value="TreeGrafter"/>
</dbReference>
<dbReference type="EMBL" id="SOAG01000003">
    <property type="protein sequence ID" value="TDS65071.1"/>
    <property type="molecule type" value="Genomic_DNA"/>
</dbReference>
<accession>A0A4R7F838</accession>
<name>A0A4R7F838_9FLAO</name>
<gene>
    <name evidence="1" type="ORF">C8P70_10391</name>
</gene>
<keyword evidence="2" id="KW-1185">Reference proteome</keyword>
<dbReference type="PANTHER" id="PTHR43396">
    <property type="entry name" value="FLAVOHEMOPROTEIN"/>
    <property type="match status" value="1"/>
</dbReference>
<dbReference type="RefSeq" id="WP_133711678.1">
    <property type="nucleotide sequence ID" value="NZ_SOAG01000003.1"/>
</dbReference>
<organism evidence="1 2">
    <name type="scientific">Myroides indicus</name>
    <dbReference type="NCBI Taxonomy" id="1323422"/>
    <lineage>
        <taxon>Bacteria</taxon>
        <taxon>Pseudomonadati</taxon>
        <taxon>Bacteroidota</taxon>
        <taxon>Flavobacteriia</taxon>
        <taxon>Flavobacteriales</taxon>
        <taxon>Flavobacteriaceae</taxon>
        <taxon>Myroides</taxon>
    </lineage>
</organism>
<dbReference type="Proteomes" id="UP000295215">
    <property type="component" value="Unassembled WGS sequence"/>
</dbReference>
<dbReference type="AlphaFoldDB" id="A0A4R7F838"/>
<comment type="caution">
    <text evidence="1">The sequence shown here is derived from an EMBL/GenBank/DDBJ whole genome shotgun (WGS) entry which is preliminary data.</text>
</comment>
<dbReference type="OrthoDB" id="9801223at2"/>
<sequence length="149" mass="17439">MRRNFLTPYGKFVLQDTAKNKVFISEGFGQVSLLTMIETLDLEDNLIEEIVWIYECKSIDFHAFKSKLKGMSNDCKNLKIFSFYRENKSAVNNEDYCFIGEIDINKIKDWKPDLDSEYYICGSDLFVNKQILSLYNRGIGKKNVFISRI</sequence>
<evidence type="ECO:0000313" key="1">
    <source>
        <dbReference type="EMBL" id="TDS65071.1"/>
    </source>
</evidence>
<evidence type="ECO:0008006" key="3">
    <source>
        <dbReference type="Google" id="ProtNLM"/>
    </source>
</evidence>
<evidence type="ECO:0000313" key="2">
    <source>
        <dbReference type="Proteomes" id="UP000295215"/>
    </source>
</evidence>
<proteinExistence type="predicted"/>
<dbReference type="GO" id="GO:0071949">
    <property type="term" value="F:FAD binding"/>
    <property type="evidence" value="ECO:0007669"/>
    <property type="project" value="TreeGrafter"/>
</dbReference>
<dbReference type="SUPFAM" id="SSF52343">
    <property type="entry name" value="Ferredoxin reductase-like, C-terminal NADP-linked domain"/>
    <property type="match status" value="1"/>
</dbReference>
<dbReference type="Gene3D" id="3.40.50.80">
    <property type="entry name" value="Nucleotide-binding domain of ferredoxin-NADP reductase (FNR) module"/>
    <property type="match status" value="1"/>
</dbReference>